<feature type="transmembrane region" description="Helical" evidence="1">
    <location>
        <begin position="423"/>
        <end position="443"/>
    </location>
</feature>
<protein>
    <submittedName>
        <fullName evidence="3">Processed acidic surface protein</fullName>
    </submittedName>
</protein>
<evidence type="ECO:0000313" key="4">
    <source>
        <dbReference type="Proteomes" id="UP000198666"/>
    </source>
</evidence>
<dbReference type="Proteomes" id="UP000198666">
    <property type="component" value="Unassembled WGS sequence"/>
</dbReference>
<accession>A0A1G6RNY1</accession>
<keyword evidence="1" id="KW-0812">Transmembrane</keyword>
<sequence>MTKKLVVGMIMVLLCLQAVAPQTAFAAIDVKELEAYAAELGTDAEGLKRYLVDFDWGTLEEIDAGSVEELRESLGDPVTSENFQAFLDENNYTAEQFEQRLKDQGYAEKGYTAKDVLLVTDLYYVMGEPVNAVNLQMLADDLDMTEKELADLFAENGFDLYSYVYMDDLYEMIYNDINGVSLHFLLLEVDMSKEELDQLLNDNGMTLDDFASYDELASFIYTESGYEFEMEWESVSSFLQAIGISKEEYLNFYDHLHTVLSSMDEAFFERLLALYDRLEVFSDFETINELDDSQREEIVSIWAEAMDLFQLQAKFYLVDGETKQEVTIEELSRITDIGNQILFVELYDADGNLLMDFSLTGDLVNHDIFDIPAAVEQPKPAVEQAAPKHKAPVKEKVTVTPAETATKTVKEEGKRLPDTASPVGNVLLTGAVLMAAGAVLYAWNRRKKHSN</sequence>
<dbReference type="AlphaFoldDB" id="A0A1G6RNY1"/>
<evidence type="ECO:0000256" key="1">
    <source>
        <dbReference type="SAM" id="Phobius"/>
    </source>
</evidence>
<dbReference type="STRING" id="361279.SAMN05421663_106130"/>
<evidence type="ECO:0000256" key="2">
    <source>
        <dbReference type="SAM" id="SignalP"/>
    </source>
</evidence>
<feature type="signal peptide" evidence="2">
    <location>
        <begin position="1"/>
        <end position="26"/>
    </location>
</feature>
<dbReference type="RefSeq" id="WP_093727505.1">
    <property type="nucleotide sequence ID" value="NZ_FMZB01000006.1"/>
</dbReference>
<organism evidence="3 4">
    <name type="scientific">Terribacillus halophilus</name>
    <dbReference type="NCBI Taxonomy" id="361279"/>
    <lineage>
        <taxon>Bacteria</taxon>
        <taxon>Bacillati</taxon>
        <taxon>Bacillota</taxon>
        <taxon>Bacilli</taxon>
        <taxon>Bacillales</taxon>
        <taxon>Bacillaceae</taxon>
        <taxon>Terribacillus</taxon>
    </lineage>
</organism>
<keyword evidence="1" id="KW-0472">Membrane</keyword>
<keyword evidence="1" id="KW-1133">Transmembrane helix</keyword>
<dbReference type="InterPro" id="IPR030832">
    <property type="entry name" value="Acidic_LPXTA"/>
</dbReference>
<dbReference type="NCBIfam" id="TIGR04383">
    <property type="entry name" value="acidic_w_LPXTA"/>
    <property type="match status" value="2"/>
</dbReference>
<name>A0A1G6RNY1_9BACI</name>
<dbReference type="EMBL" id="FMZB01000006">
    <property type="protein sequence ID" value="SDD06064.1"/>
    <property type="molecule type" value="Genomic_DNA"/>
</dbReference>
<gene>
    <name evidence="3" type="ORF">SAMN05421663_106130</name>
</gene>
<keyword evidence="2" id="KW-0732">Signal</keyword>
<dbReference type="OrthoDB" id="2718583at2"/>
<keyword evidence="4" id="KW-1185">Reference proteome</keyword>
<reference evidence="4" key="1">
    <citation type="submission" date="2016-10" db="EMBL/GenBank/DDBJ databases">
        <authorList>
            <person name="Varghese N."/>
            <person name="Submissions S."/>
        </authorList>
    </citation>
    <scope>NUCLEOTIDE SEQUENCE [LARGE SCALE GENOMIC DNA]</scope>
    <source>
        <strain evidence="4">DSM 21620</strain>
    </source>
</reference>
<proteinExistence type="predicted"/>
<evidence type="ECO:0000313" key="3">
    <source>
        <dbReference type="EMBL" id="SDD06064.1"/>
    </source>
</evidence>
<feature type="chain" id="PRO_5011780910" evidence="2">
    <location>
        <begin position="27"/>
        <end position="451"/>
    </location>
</feature>